<dbReference type="RefSeq" id="WP_177135512.1">
    <property type="nucleotide sequence ID" value="NZ_VYGV01000007.1"/>
</dbReference>
<dbReference type="GO" id="GO:0015658">
    <property type="term" value="F:branched-chain amino acid transmembrane transporter activity"/>
    <property type="evidence" value="ECO:0007669"/>
    <property type="project" value="InterPro"/>
</dbReference>
<gene>
    <name evidence="7" type="ORF">F3K02_10140</name>
</gene>
<dbReference type="CDD" id="cd06581">
    <property type="entry name" value="TM_PBP1_LivM_like"/>
    <property type="match status" value="1"/>
</dbReference>
<name>A0A7Y8GVI3_9BURK</name>
<proteinExistence type="predicted"/>
<evidence type="ECO:0000256" key="3">
    <source>
        <dbReference type="ARBA" id="ARBA00022692"/>
    </source>
</evidence>
<dbReference type="Proteomes" id="UP000545507">
    <property type="component" value="Unassembled WGS sequence"/>
</dbReference>
<dbReference type="Pfam" id="PF02653">
    <property type="entry name" value="BPD_transp_2"/>
    <property type="match status" value="1"/>
</dbReference>
<evidence type="ECO:0000256" key="6">
    <source>
        <dbReference type="SAM" id="Phobius"/>
    </source>
</evidence>
<evidence type="ECO:0000313" key="8">
    <source>
        <dbReference type="Proteomes" id="UP000545507"/>
    </source>
</evidence>
<keyword evidence="8" id="KW-1185">Reference proteome</keyword>
<feature type="transmembrane region" description="Helical" evidence="6">
    <location>
        <begin position="263"/>
        <end position="290"/>
    </location>
</feature>
<organism evidence="7 8">
    <name type="scientific">Hydrogenophaga aromaticivorans</name>
    <dbReference type="NCBI Taxonomy" id="2610898"/>
    <lineage>
        <taxon>Bacteria</taxon>
        <taxon>Pseudomonadati</taxon>
        <taxon>Pseudomonadota</taxon>
        <taxon>Betaproteobacteria</taxon>
        <taxon>Burkholderiales</taxon>
        <taxon>Comamonadaceae</taxon>
        <taxon>Hydrogenophaga</taxon>
    </lineage>
</organism>
<evidence type="ECO:0000256" key="5">
    <source>
        <dbReference type="ARBA" id="ARBA00023136"/>
    </source>
</evidence>
<feature type="transmembrane region" description="Helical" evidence="6">
    <location>
        <begin position="297"/>
        <end position="324"/>
    </location>
</feature>
<feature type="transmembrane region" description="Helical" evidence="6">
    <location>
        <begin position="126"/>
        <end position="144"/>
    </location>
</feature>
<protein>
    <submittedName>
        <fullName evidence="7">Branched-chain amino acid ABC transporter permease</fullName>
    </submittedName>
</protein>
<dbReference type="InterPro" id="IPR043428">
    <property type="entry name" value="LivM-like"/>
</dbReference>
<dbReference type="PANTHER" id="PTHR30482">
    <property type="entry name" value="HIGH-AFFINITY BRANCHED-CHAIN AMINO ACID TRANSPORT SYSTEM PERMEASE"/>
    <property type="match status" value="1"/>
</dbReference>
<evidence type="ECO:0000256" key="2">
    <source>
        <dbReference type="ARBA" id="ARBA00022475"/>
    </source>
</evidence>
<feature type="transmembrane region" description="Helical" evidence="6">
    <location>
        <begin position="336"/>
        <end position="363"/>
    </location>
</feature>
<dbReference type="AlphaFoldDB" id="A0A7Y8GVI3"/>
<reference evidence="7 8" key="1">
    <citation type="submission" date="2019-09" db="EMBL/GenBank/DDBJ databases">
        <title>Hydrogenophaga aromatica sp. nov., isolated from a para-xylene-degrading enrichment culture.</title>
        <authorList>
            <person name="Tancsics A."/>
            <person name="Banerjee S."/>
        </authorList>
    </citation>
    <scope>NUCLEOTIDE SEQUENCE [LARGE SCALE GENOMIC DNA]</scope>
    <source>
        <strain evidence="7 8">D2P1</strain>
    </source>
</reference>
<accession>A0A7Y8GVI3</accession>
<evidence type="ECO:0000256" key="4">
    <source>
        <dbReference type="ARBA" id="ARBA00022989"/>
    </source>
</evidence>
<sequence length="430" mass="46373">MSKQYYEFKPLNVGRWIVWSLFALVLVFAPLVFGSNLSVTMLSQMGIAIIACLSYNILLGQGGMLSFGHAVYTGLGSYMAMHALNAATDGQIPIPVSLVPLVGGVAGLFFAVLFGYVTTKKAGTPFAMITLGMAELVFAMSLMFSEFFGGEAGVSGNRVVGDPLMGISFGPPIQVYYLIAVYTFVCVGLMFAFTRTPLGRILNAVRDNPERVEFIGYNTQKVRYLAFMIAGFFAGVAGGLGALNFEIVTAEVVGAARSGGYLLFTFLGGATFFFGPIIGGILMVLAFVLLSELTKAWLLYLGLVFLFMVMYAPGGIASLIMMNLRVASFGKLREVWVAYLALGVTALVVLLGGGAMVEMIYHLQLDAAMGDSVKYLGMELHSKTAGSWFGAAFVTLTGLGIFELTRRQFSAQWAAIQTDIEKEIKRRETQ</sequence>
<feature type="transmembrane region" description="Helical" evidence="6">
    <location>
        <begin position="175"/>
        <end position="193"/>
    </location>
</feature>
<feature type="transmembrane region" description="Helical" evidence="6">
    <location>
        <begin position="16"/>
        <end position="34"/>
    </location>
</feature>
<keyword evidence="5 6" id="KW-0472">Membrane</keyword>
<keyword evidence="2" id="KW-1003">Cell membrane</keyword>
<comment type="caution">
    <text evidence="7">The sequence shown here is derived from an EMBL/GenBank/DDBJ whole genome shotgun (WGS) entry which is preliminary data.</text>
</comment>
<keyword evidence="3 6" id="KW-0812">Transmembrane</keyword>
<evidence type="ECO:0000313" key="7">
    <source>
        <dbReference type="EMBL" id="NWF45604.1"/>
    </source>
</evidence>
<feature type="transmembrane region" description="Helical" evidence="6">
    <location>
        <begin position="224"/>
        <end position="243"/>
    </location>
</feature>
<feature type="transmembrane region" description="Helical" evidence="6">
    <location>
        <begin position="92"/>
        <end position="114"/>
    </location>
</feature>
<feature type="transmembrane region" description="Helical" evidence="6">
    <location>
        <begin position="46"/>
        <end position="72"/>
    </location>
</feature>
<evidence type="ECO:0000256" key="1">
    <source>
        <dbReference type="ARBA" id="ARBA00004651"/>
    </source>
</evidence>
<dbReference type="PANTHER" id="PTHR30482:SF17">
    <property type="entry name" value="ABC TRANSPORTER ATP-BINDING PROTEIN"/>
    <property type="match status" value="1"/>
</dbReference>
<dbReference type="GO" id="GO:0005886">
    <property type="term" value="C:plasma membrane"/>
    <property type="evidence" value="ECO:0007669"/>
    <property type="project" value="UniProtKB-SubCell"/>
</dbReference>
<dbReference type="EMBL" id="VYGV01000007">
    <property type="protein sequence ID" value="NWF45604.1"/>
    <property type="molecule type" value="Genomic_DNA"/>
</dbReference>
<keyword evidence="4 6" id="KW-1133">Transmembrane helix</keyword>
<dbReference type="InterPro" id="IPR001851">
    <property type="entry name" value="ABC_transp_permease"/>
</dbReference>
<comment type="subcellular location">
    <subcellularLocation>
        <location evidence="1">Cell membrane</location>
        <topology evidence="1">Multi-pass membrane protein</topology>
    </subcellularLocation>
</comment>